<dbReference type="PANTHER" id="PTHR13217">
    <property type="entry name" value="PLECKSTRIN HOMOLOGY DOMAIN-CONTAINING FAMILY G MEMBER 7"/>
    <property type="match status" value="1"/>
</dbReference>
<keyword evidence="2" id="KW-1185">Reference proteome</keyword>
<evidence type="ECO:0000259" key="1">
    <source>
        <dbReference type="PROSITE" id="PS50010"/>
    </source>
</evidence>
<dbReference type="PROSITE" id="PS50010">
    <property type="entry name" value="DH_2"/>
    <property type="match status" value="1"/>
</dbReference>
<dbReference type="Pfam" id="PF00621">
    <property type="entry name" value="RhoGEF"/>
    <property type="match status" value="1"/>
</dbReference>
<protein>
    <submittedName>
        <fullName evidence="3">DH domain-containing protein</fullName>
    </submittedName>
</protein>
<dbReference type="AlphaFoldDB" id="A0A1I8FY61"/>
<dbReference type="InterPro" id="IPR035899">
    <property type="entry name" value="DBL_dom_sf"/>
</dbReference>
<dbReference type="WBParaSite" id="maker-uti_cns_0000225-snap-gene-1.7-mRNA-1">
    <property type="protein sequence ID" value="maker-uti_cns_0000225-snap-gene-1.7-mRNA-1"/>
    <property type="gene ID" value="maker-uti_cns_0000225-snap-gene-1.7"/>
</dbReference>
<dbReference type="Proteomes" id="UP000095280">
    <property type="component" value="Unplaced"/>
</dbReference>
<dbReference type="SUPFAM" id="SSF48065">
    <property type="entry name" value="DBL homology domain (DH-domain)"/>
    <property type="match status" value="1"/>
</dbReference>
<dbReference type="InterPro" id="IPR000219">
    <property type="entry name" value="DH_dom"/>
</dbReference>
<accession>A0A1I8FY61</accession>
<sequence length="131" mass="15256">VSYTFSRDIISILSKEVTKLQFGTTGGLLKVFKRWSSSSKDGEVYHTYCLNYHCAVTYLEILRKNDQFTEFERRCEQDPRCRRLQITDLLVAPMQHCTKTPLLLAGIRKYTTDNVSRRLLTENLKQVESSL</sequence>
<evidence type="ECO:0000313" key="2">
    <source>
        <dbReference type="Proteomes" id="UP000095280"/>
    </source>
</evidence>
<proteinExistence type="predicted"/>
<dbReference type="GO" id="GO:0005085">
    <property type="term" value="F:guanyl-nucleotide exchange factor activity"/>
    <property type="evidence" value="ECO:0007669"/>
    <property type="project" value="InterPro"/>
</dbReference>
<dbReference type="Gene3D" id="1.20.900.10">
    <property type="entry name" value="Dbl homology (DH) domain"/>
    <property type="match status" value="1"/>
</dbReference>
<feature type="domain" description="DH" evidence="1">
    <location>
        <begin position="1"/>
        <end position="131"/>
    </location>
</feature>
<dbReference type="GO" id="GO:0007266">
    <property type="term" value="P:Rho protein signal transduction"/>
    <property type="evidence" value="ECO:0007669"/>
    <property type="project" value="TreeGrafter"/>
</dbReference>
<organism evidence="2 3">
    <name type="scientific">Macrostomum lignano</name>
    <dbReference type="NCBI Taxonomy" id="282301"/>
    <lineage>
        <taxon>Eukaryota</taxon>
        <taxon>Metazoa</taxon>
        <taxon>Spiralia</taxon>
        <taxon>Lophotrochozoa</taxon>
        <taxon>Platyhelminthes</taxon>
        <taxon>Rhabditophora</taxon>
        <taxon>Macrostomorpha</taxon>
        <taxon>Macrostomida</taxon>
        <taxon>Macrostomidae</taxon>
        <taxon>Macrostomum</taxon>
    </lineage>
</organism>
<dbReference type="PANTHER" id="PTHR13217:SF6">
    <property type="entry name" value="PLECKSTRIN HOMOLOGY DOMAIN-CONTAINING FAMILY G MEMBER 7"/>
    <property type="match status" value="1"/>
</dbReference>
<evidence type="ECO:0000313" key="3">
    <source>
        <dbReference type="WBParaSite" id="maker-uti_cns_0000225-snap-gene-1.7-mRNA-1"/>
    </source>
</evidence>
<reference evidence="3" key="1">
    <citation type="submission" date="2016-11" db="UniProtKB">
        <authorList>
            <consortium name="WormBaseParasite"/>
        </authorList>
    </citation>
    <scope>IDENTIFICATION</scope>
</reference>
<dbReference type="InterPro" id="IPR040181">
    <property type="entry name" value="PKHG5/7"/>
</dbReference>
<name>A0A1I8FY61_9PLAT</name>